<reference evidence="8 9" key="1">
    <citation type="journal article" date="2020" name="Microorganisms">
        <title>Osmotic Adaptation and Compatible Solute Biosynthesis of Phototrophic Bacteria as Revealed from Genome Analyses.</title>
        <authorList>
            <person name="Imhoff J.F."/>
            <person name="Rahn T."/>
            <person name="Kunzel S."/>
            <person name="Keller A."/>
            <person name="Neulinger S.C."/>
        </authorList>
    </citation>
    <scope>NUCLEOTIDE SEQUENCE [LARGE SCALE GENOMIC DNA]</scope>
    <source>
        <strain evidence="8 9">DSM 15116</strain>
    </source>
</reference>
<accession>A0ABS1EAP6</accession>
<dbReference type="InterPro" id="IPR029028">
    <property type="entry name" value="Alpha/beta_knot_MTases"/>
</dbReference>
<dbReference type="Gene3D" id="3.30.1330.30">
    <property type="match status" value="1"/>
</dbReference>
<sequence length="247" mass="25998">MIYGPHAVHEAIAYDPAGIEAVWIEHGRRDRRLERALRKLEHLEAPIRRVGRAELDRLAEGAAHQGVIARYSGTPARGEGELADLLEATAAPLLLVLDQVQDPHNLGACLRSAAAAGAHGVVAPRDRAAALGPAVHKTAAGAVQHVPFFQVTNLARTLQQLQRAGLITVGAAGEAEASCYGLDLTGPLALVLGGEGGGLRRLTRERCDRLASIPMPGPMESLNVSVAAGVLLFEAVRQRFPSPGDLG</sequence>
<keyword evidence="9" id="KW-1185">Reference proteome</keyword>
<gene>
    <name evidence="6" type="primary">rlmB</name>
    <name evidence="8" type="ORF">CKO13_08900</name>
</gene>
<evidence type="ECO:0000259" key="7">
    <source>
        <dbReference type="SMART" id="SM00967"/>
    </source>
</evidence>
<evidence type="ECO:0000256" key="4">
    <source>
        <dbReference type="ARBA" id="ARBA00022679"/>
    </source>
</evidence>
<dbReference type="NCBIfam" id="TIGR00186">
    <property type="entry name" value="rRNA_methyl_3"/>
    <property type="match status" value="1"/>
</dbReference>
<dbReference type="InterPro" id="IPR013123">
    <property type="entry name" value="SpoU_subst-bd"/>
</dbReference>
<keyword evidence="4 6" id="KW-0808">Transferase</keyword>
<comment type="catalytic activity">
    <reaction evidence="6">
        <text>guanosine(2251) in 23S rRNA + S-adenosyl-L-methionine = 2'-O-methylguanosine(2251) in 23S rRNA + S-adenosyl-L-homocysteine + H(+)</text>
        <dbReference type="Rhea" id="RHEA:24140"/>
        <dbReference type="Rhea" id="RHEA-COMP:10239"/>
        <dbReference type="Rhea" id="RHEA-COMP:10241"/>
        <dbReference type="ChEBI" id="CHEBI:15378"/>
        <dbReference type="ChEBI" id="CHEBI:57856"/>
        <dbReference type="ChEBI" id="CHEBI:59789"/>
        <dbReference type="ChEBI" id="CHEBI:74269"/>
        <dbReference type="ChEBI" id="CHEBI:74445"/>
        <dbReference type="EC" id="2.1.1.185"/>
    </reaction>
</comment>
<keyword evidence="1 6" id="KW-0963">Cytoplasm</keyword>
<dbReference type="EC" id="2.1.1.185" evidence="6"/>
<keyword evidence="5 6" id="KW-0949">S-adenosyl-L-methionine</keyword>
<protein>
    <recommendedName>
        <fullName evidence="6">23S rRNA (guanosine-2'-O-)-methyltransferase RlmB</fullName>
        <ecNumber evidence="6">2.1.1.185</ecNumber>
    </recommendedName>
    <alternativeName>
        <fullName evidence="6">23S rRNA (guanosine2251 2'-O)-methyltransferase</fullName>
    </alternativeName>
    <alternativeName>
        <fullName evidence="6">23S rRNA Gm2251 2'-O-methyltransferase</fullName>
    </alternativeName>
</protein>
<proteinExistence type="inferred from homology"/>
<evidence type="ECO:0000256" key="5">
    <source>
        <dbReference type="ARBA" id="ARBA00022691"/>
    </source>
</evidence>
<name>A0ABS1EAP6_9GAMM</name>
<evidence type="ECO:0000256" key="6">
    <source>
        <dbReference type="HAMAP-Rule" id="MF_01887"/>
    </source>
</evidence>
<feature type="binding site" evidence="6">
    <location>
        <position position="222"/>
    </location>
    <ligand>
        <name>S-adenosyl-L-methionine</name>
        <dbReference type="ChEBI" id="CHEBI:59789"/>
    </ligand>
</feature>
<dbReference type="InterPro" id="IPR024915">
    <property type="entry name" value="23S_rRNA_MeTrfase_RlmB"/>
</dbReference>
<dbReference type="InterPro" id="IPR001537">
    <property type="entry name" value="SpoU_MeTrfase"/>
</dbReference>
<evidence type="ECO:0000313" key="9">
    <source>
        <dbReference type="Proteomes" id="UP000738126"/>
    </source>
</evidence>
<dbReference type="InterPro" id="IPR004441">
    <property type="entry name" value="rRNA_MeTrfase_TrmH"/>
</dbReference>
<comment type="similarity">
    <text evidence="6">Belongs to the class IV-like SAM-binding methyltransferase superfamily. RNA methyltransferase TrmH family. RlmB subfamily.</text>
</comment>
<feature type="domain" description="RNA 2-O ribose methyltransferase substrate binding" evidence="7">
    <location>
        <begin position="1"/>
        <end position="77"/>
    </location>
</feature>
<feature type="binding site" evidence="6">
    <location>
        <position position="213"/>
    </location>
    <ligand>
        <name>S-adenosyl-L-methionine</name>
        <dbReference type="ChEBI" id="CHEBI:59789"/>
    </ligand>
</feature>
<dbReference type="Pfam" id="PF08032">
    <property type="entry name" value="SpoU_sub_bind"/>
    <property type="match status" value="1"/>
</dbReference>
<evidence type="ECO:0000313" key="8">
    <source>
        <dbReference type="EMBL" id="MBK1727134.1"/>
    </source>
</evidence>
<evidence type="ECO:0000256" key="3">
    <source>
        <dbReference type="ARBA" id="ARBA00022603"/>
    </source>
</evidence>
<dbReference type="SUPFAM" id="SSF75217">
    <property type="entry name" value="alpha/beta knot"/>
    <property type="match status" value="1"/>
</dbReference>
<dbReference type="PANTHER" id="PTHR46429:SF1">
    <property type="entry name" value="23S RRNA (GUANOSINE-2'-O-)-METHYLTRANSFERASE RLMB"/>
    <property type="match status" value="1"/>
</dbReference>
<dbReference type="PANTHER" id="PTHR46429">
    <property type="entry name" value="23S RRNA (GUANOSINE-2'-O-)-METHYLTRANSFERASE RLMB"/>
    <property type="match status" value="1"/>
</dbReference>
<dbReference type="Proteomes" id="UP000738126">
    <property type="component" value="Unassembled WGS sequence"/>
</dbReference>
<dbReference type="SUPFAM" id="SSF55315">
    <property type="entry name" value="L30e-like"/>
    <property type="match status" value="1"/>
</dbReference>
<feature type="binding site" evidence="6">
    <location>
        <position position="193"/>
    </location>
    <ligand>
        <name>S-adenosyl-L-methionine</name>
        <dbReference type="ChEBI" id="CHEBI:59789"/>
    </ligand>
</feature>
<keyword evidence="3 6" id="KW-0489">Methyltransferase</keyword>
<evidence type="ECO:0000256" key="1">
    <source>
        <dbReference type="ARBA" id="ARBA00022490"/>
    </source>
</evidence>
<comment type="caution">
    <text evidence="8">The sequence shown here is derived from an EMBL/GenBank/DDBJ whole genome shotgun (WGS) entry which is preliminary data.</text>
</comment>
<dbReference type="Pfam" id="PF00588">
    <property type="entry name" value="SpoU_methylase"/>
    <property type="match status" value="1"/>
</dbReference>
<comment type="subcellular location">
    <subcellularLocation>
        <location evidence="6">Cytoplasm</location>
    </subcellularLocation>
</comment>
<keyword evidence="2 6" id="KW-0698">rRNA processing</keyword>
<dbReference type="InterPro" id="IPR029064">
    <property type="entry name" value="Ribosomal_eL30-like_sf"/>
</dbReference>
<dbReference type="EMBL" id="NRSH01000102">
    <property type="protein sequence ID" value="MBK1727134.1"/>
    <property type="molecule type" value="Genomic_DNA"/>
</dbReference>
<organism evidence="8 9">
    <name type="scientific">Halorhodospira neutriphila</name>
    <dbReference type="NCBI Taxonomy" id="168379"/>
    <lineage>
        <taxon>Bacteria</taxon>
        <taxon>Pseudomonadati</taxon>
        <taxon>Pseudomonadota</taxon>
        <taxon>Gammaproteobacteria</taxon>
        <taxon>Chromatiales</taxon>
        <taxon>Ectothiorhodospiraceae</taxon>
        <taxon>Halorhodospira</taxon>
    </lineage>
</organism>
<dbReference type="CDD" id="cd18103">
    <property type="entry name" value="SpoU-like_RlmB"/>
    <property type="match status" value="1"/>
</dbReference>
<dbReference type="SMART" id="SM00967">
    <property type="entry name" value="SpoU_sub_bind"/>
    <property type="match status" value="1"/>
</dbReference>
<dbReference type="InterPro" id="IPR029026">
    <property type="entry name" value="tRNA_m1G_MTases_N"/>
</dbReference>
<dbReference type="Gene3D" id="3.40.1280.10">
    <property type="match status" value="1"/>
</dbReference>
<comment type="function">
    <text evidence="6">Specifically methylates the ribose of guanosine 2251 in 23S rRNA.</text>
</comment>
<dbReference type="HAMAP" id="MF_01887">
    <property type="entry name" value="23SrRNA_methyltr_B"/>
    <property type="match status" value="1"/>
</dbReference>
<evidence type="ECO:0000256" key="2">
    <source>
        <dbReference type="ARBA" id="ARBA00022552"/>
    </source>
</evidence>